<evidence type="ECO:0000256" key="5">
    <source>
        <dbReference type="ARBA" id="ARBA00022989"/>
    </source>
</evidence>
<evidence type="ECO:0000256" key="4">
    <source>
        <dbReference type="ARBA" id="ARBA00022692"/>
    </source>
</evidence>
<evidence type="ECO:0000259" key="9">
    <source>
        <dbReference type="Pfam" id="PF00999"/>
    </source>
</evidence>
<evidence type="ECO:0000256" key="6">
    <source>
        <dbReference type="ARBA" id="ARBA00023065"/>
    </source>
</evidence>
<feature type="transmembrane region" description="Helical" evidence="8">
    <location>
        <begin position="197"/>
        <end position="216"/>
    </location>
</feature>
<protein>
    <submittedName>
        <fullName evidence="10">Cation:proton antiporter</fullName>
    </submittedName>
</protein>
<evidence type="ECO:0000256" key="2">
    <source>
        <dbReference type="ARBA" id="ARBA00022448"/>
    </source>
</evidence>
<evidence type="ECO:0000256" key="1">
    <source>
        <dbReference type="ARBA" id="ARBA00004141"/>
    </source>
</evidence>
<dbReference type="EMBL" id="JARBWL010000001">
    <property type="protein sequence ID" value="MDI2590208.1"/>
    <property type="molecule type" value="Genomic_DNA"/>
</dbReference>
<feature type="transmembrane region" description="Helical" evidence="8">
    <location>
        <begin position="345"/>
        <end position="365"/>
    </location>
</feature>
<feature type="transmembrane region" description="Helical" evidence="8">
    <location>
        <begin position="236"/>
        <end position="268"/>
    </location>
</feature>
<sequence length="428" mass="44981">MNSGIIFIQLLLILCVAHALGRVAYWCGQPAVIGHLLAGVIAGPMVLGQYHPELRTYLFSNVVGLMALSKIGLVFIMFGLGLEVGKSEKATGAVNGRGVVAIAVAGFLGAGLAGMLLGYFTHGTFAAGTDRGPYMLFFGVAMAATAVPVLAAILDDRRFLHHRLAPLVLNAAVVTDILAWFALSVVLVSLSSGGLKGIFFSSVTLVVLVIVAEFMISRRYSSAASAKPGADSTKVLVAALIVLFAFCVVTDLANAHVTIGAFIAGLAFRKHSVLREFWEKGPHALVSQFFTPLFFGTAAMNVAINAADWPELLMWAGVFFLVGGAGKVGMSYLSARVTGLSKSDALVVATLMNTKGVMEIILLTVGLEIGVISAQLYAILMVVALVATVITLPVVRLIPLSKAAPSATNIVLRSAHKESKKRPLMDSV</sequence>
<evidence type="ECO:0000313" key="10">
    <source>
        <dbReference type="EMBL" id="MDI2590208.1"/>
    </source>
</evidence>
<feature type="transmembrane region" description="Helical" evidence="8">
    <location>
        <begin position="166"/>
        <end position="190"/>
    </location>
</feature>
<feature type="transmembrane region" description="Helical" evidence="8">
    <location>
        <begin position="377"/>
        <end position="398"/>
    </location>
</feature>
<feature type="transmembrane region" description="Helical" evidence="8">
    <location>
        <begin position="313"/>
        <end position="333"/>
    </location>
</feature>
<evidence type="ECO:0000256" key="8">
    <source>
        <dbReference type="SAM" id="Phobius"/>
    </source>
</evidence>
<dbReference type="RefSeq" id="WP_282314918.1">
    <property type="nucleotide sequence ID" value="NZ_JARBWL010000001.1"/>
</dbReference>
<dbReference type="InterPro" id="IPR038770">
    <property type="entry name" value="Na+/solute_symporter_sf"/>
</dbReference>
<dbReference type="InterPro" id="IPR050794">
    <property type="entry name" value="CPA2_transporter"/>
</dbReference>
<name>A0ABT6QH48_9PSED</name>
<feature type="transmembrane region" description="Helical" evidence="8">
    <location>
        <begin position="289"/>
        <end position="307"/>
    </location>
</feature>
<dbReference type="Gene3D" id="1.20.1530.20">
    <property type="match status" value="1"/>
</dbReference>
<feature type="transmembrane region" description="Helical" evidence="8">
    <location>
        <begin position="132"/>
        <end position="154"/>
    </location>
</feature>
<feature type="domain" description="Cation/H+ exchanger transmembrane" evidence="9">
    <location>
        <begin position="19"/>
        <end position="391"/>
    </location>
</feature>
<keyword evidence="11" id="KW-1185">Reference proteome</keyword>
<dbReference type="Proteomes" id="UP001159100">
    <property type="component" value="Unassembled WGS sequence"/>
</dbReference>
<dbReference type="InterPro" id="IPR006153">
    <property type="entry name" value="Cation/H_exchanger_TM"/>
</dbReference>
<organism evidence="10 11">
    <name type="scientific">Pseudomonas fungipugnans</name>
    <dbReference type="NCBI Taxonomy" id="3024217"/>
    <lineage>
        <taxon>Bacteria</taxon>
        <taxon>Pseudomonadati</taxon>
        <taxon>Pseudomonadota</taxon>
        <taxon>Gammaproteobacteria</taxon>
        <taxon>Pseudomonadales</taxon>
        <taxon>Pseudomonadaceae</taxon>
        <taxon>Pseudomonas</taxon>
    </lineage>
</organism>
<evidence type="ECO:0000313" key="11">
    <source>
        <dbReference type="Proteomes" id="UP001159100"/>
    </source>
</evidence>
<keyword evidence="5 8" id="KW-1133">Transmembrane helix</keyword>
<keyword evidence="4 8" id="KW-0812">Transmembrane</keyword>
<keyword evidence="6" id="KW-0406">Ion transport</keyword>
<gene>
    <name evidence="10" type="ORF">POF45_02020</name>
</gene>
<feature type="transmembrane region" description="Helical" evidence="8">
    <location>
        <begin position="98"/>
        <end position="120"/>
    </location>
</feature>
<dbReference type="Pfam" id="PF00999">
    <property type="entry name" value="Na_H_Exchanger"/>
    <property type="match status" value="1"/>
</dbReference>
<keyword evidence="3" id="KW-0050">Antiport</keyword>
<keyword evidence="2" id="KW-0813">Transport</keyword>
<reference evidence="10 11" key="1">
    <citation type="submission" date="2023-02" db="EMBL/GenBank/DDBJ databases">
        <title>Pseudomonas chrutzelriedensis sp. nov., a potently antifungal strain isolated from moss.</title>
        <authorList>
            <person name="Schnyder A."/>
            <person name="Kalawong R."/>
            <person name="Eberl L."/>
            <person name="Agnoli K."/>
        </authorList>
    </citation>
    <scope>NUCLEOTIDE SEQUENCE [LARGE SCALE GENOMIC DNA]</scope>
    <source>
        <strain evidence="10 11">681</strain>
    </source>
</reference>
<accession>A0ABT6QH48</accession>
<evidence type="ECO:0000256" key="3">
    <source>
        <dbReference type="ARBA" id="ARBA00022449"/>
    </source>
</evidence>
<dbReference type="PANTHER" id="PTHR32468">
    <property type="entry name" value="CATION/H + ANTIPORTER"/>
    <property type="match status" value="1"/>
</dbReference>
<feature type="transmembrane region" description="Helical" evidence="8">
    <location>
        <begin position="31"/>
        <end position="50"/>
    </location>
</feature>
<evidence type="ECO:0000256" key="7">
    <source>
        <dbReference type="ARBA" id="ARBA00023136"/>
    </source>
</evidence>
<proteinExistence type="predicted"/>
<dbReference type="PANTHER" id="PTHR32468:SF0">
    <property type="entry name" value="K(+)_H(+) ANTIPORTER 1"/>
    <property type="match status" value="1"/>
</dbReference>
<comment type="caution">
    <text evidence="10">The sequence shown here is derived from an EMBL/GenBank/DDBJ whole genome shotgun (WGS) entry which is preliminary data.</text>
</comment>
<keyword evidence="7 8" id="KW-0472">Membrane</keyword>
<comment type="subcellular location">
    <subcellularLocation>
        <location evidence="1">Membrane</location>
        <topology evidence="1">Multi-pass membrane protein</topology>
    </subcellularLocation>
</comment>
<feature type="transmembrane region" description="Helical" evidence="8">
    <location>
        <begin position="57"/>
        <end position="78"/>
    </location>
</feature>